<gene>
    <name evidence="2" type="ORF">PDESU_04457</name>
</gene>
<sequence>MRDICAMYFARVVFVITVIQGYAFKVVIVVMMVMSRMRQKLRHARNCKYQT</sequence>
<keyword evidence="1" id="KW-0472">Membrane</keyword>
<organism evidence="2 3">
    <name type="scientific">Pontiella desulfatans</name>
    <dbReference type="NCBI Taxonomy" id="2750659"/>
    <lineage>
        <taxon>Bacteria</taxon>
        <taxon>Pseudomonadati</taxon>
        <taxon>Kiritimatiellota</taxon>
        <taxon>Kiritimatiellia</taxon>
        <taxon>Kiritimatiellales</taxon>
        <taxon>Pontiellaceae</taxon>
        <taxon>Pontiella</taxon>
    </lineage>
</organism>
<evidence type="ECO:0000313" key="2">
    <source>
        <dbReference type="EMBL" id="VGO15870.1"/>
    </source>
</evidence>
<evidence type="ECO:0000313" key="3">
    <source>
        <dbReference type="Proteomes" id="UP000366872"/>
    </source>
</evidence>
<feature type="transmembrane region" description="Helical" evidence="1">
    <location>
        <begin position="12"/>
        <end position="33"/>
    </location>
</feature>
<dbReference type="RefSeq" id="WP_168442498.1">
    <property type="nucleotide sequence ID" value="NZ_CAAHFG010000003.1"/>
</dbReference>
<protein>
    <submittedName>
        <fullName evidence="2">Uncharacterized protein</fullName>
    </submittedName>
</protein>
<reference evidence="2 3" key="1">
    <citation type="submission" date="2019-04" db="EMBL/GenBank/DDBJ databases">
        <authorList>
            <person name="Van Vliet M D."/>
        </authorList>
    </citation>
    <scope>NUCLEOTIDE SEQUENCE [LARGE SCALE GENOMIC DNA]</scope>
    <source>
        <strain evidence="2 3">F1</strain>
    </source>
</reference>
<accession>A0A6C2U780</accession>
<dbReference type="EMBL" id="CAAHFG010000003">
    <property type="protein sequence ID" value="VGO15870.1"/>
    <property type="molecule type" value="Genomic_DNA"/>
</dbReference>
<keyword evidence="1" id="KW-1133">Transmembrane helix</keyword>
<dbReference type="AlphaFoldDB" id="A0A6C2U780"/>
<name>A0A6C2U780_PONDE</name>
<keyword evidence="3" id="KW-1185">Reference proteome</keyword>
<proteinExistence type="predicted"/>
<evidence type="ECO:0000256" key="1">
    <source>
        <dbReference type="SAM" id="Phobius"/>
    </source>
</evidence>
<dbReference type="Proteomes" id="UP000366872">
    <property type="component" value="Unassembled WGS sequence"/>
</dbReference>
<keyword evidence="1" id="KW-0812">Transmembrane</keyword>